<dbReference type="eggNOG" id="COG1674">
    <property type="taxonomic scope" value="Bacteria"/>
</dbReference>
<dbReference type="STRING" id="76728.AQ490_04580"/>
<name>A0A0T6LNX8_WENVI</name>
<dbReference type="SMART" id="SM00240">
    <property type="entry name" value="FHA"/>
    <property type="match status" value="1"/>
</dbReference>
<dbReference type="PANTHER" id="PTHR22683:SF1">
    <property type="entry name" value="TYPE VII SECRETION SYSTEM PROTEIN ESSC"/>
    <property type="match status" value="1"/>
</dbReference>
<dbReference type="RefSeq" id="WP_018386082.1">
    <property type="nucleotide sequence ID" value="NZ_LLZU01000035.1"/>
</dbReference>
<evidence type="ECO:0000313" key="8">
    <source>
        <dbReference type="EMBL" id="KRV47672.1"/>
    </source>
</evidence>
<dbReference type="InterPro" id="IPR050206">
    <property type="entry name" value="FtsK/SpoIIIE/SftA"/>
</dbReference>
<accession>A0A0T6LNX8</accession>
<keyword evidence="2 4" id="KW-0547">Nucleotide-binding</keyword>
<evidence type="ECO:0000259" key="6">
    <source>
        <dbReference type="PROSITE" id="PS50006"/>
    </source>
</evidence>
<dbReference type="InterPro" id="IPR002543">
    <property type="entry name" value="FtsK_dom"/>
</dbReference>
<keyword evidence="9" id="KW-1185">Reference proteome</keyword>
<dbReference type="SMART" id="SM00382">
    <property type="entry name" value="AAA"/>
    <property type="match status" value="1"/>
</dbReference>
<feature type="binding site" evidence="4">
    <location>
        <begin position="584"/>
        <end position="591"/>
    </location>
    <ligand>
        <name>ATP</name>
        <dbReference type="ChEBI" id="CHEBI:30616"/>
    </ligand>
</feature>
<protein>
    <recommendedName>
        <fullName evidence="10">FHA domain-containing protein</fullName>
    </recommendedName>
</protein>
<evidence type="ECO:0000256" key="4">
    <source>
        <dbReference type="PROSITE-ProRule" id="PRU00289"/>
    </source>
</evidence>
<dbReference type="GO" id="GO:0005524">
    <property type="term" value="F:ATP binding"/>
    <property type="evidence" value="ECO:0007669"/>
    <property type="project" value="UniProtKB-UniRule"/>
</dbReference>
<evidence type="ECO:0000256" key="5">
    <source>
        <dbReference type="SAM" id="MobiDB-lite"/>
    </source>
</evidence>
<dbReference type="GO" id="GO:0003677">
    <property type="term" value="F:DNA binding"/>
    <property type="evidence" value="ECO:0007669"/>
    <property type="project" value="InterPro"/>
</dbReference>
<sequence length="898" mass="92537">MQIRLTVLGPRSGQSCDVLVTAPTGTALSAVAGAIAASAGTGQPARSGAAVALYAGTERLPANAVLGHPPLVDGAVVALQAPLGEPATQPSEHTPRLKVVGGPDAGGVHLLHGGQARVGRSAEADVPLDDPDVSRLHTVVTVDGDRMTVADLGSTNGTALDGLLVGQRPVPLHPGELLRVGASTLELQLPRQVGDDAGSPPPTGRTAVPDGEGHLQVAAVATPSPPSAEVQPAPTPHSGSRAMALARRLTSGRSAQARELQRLAEQARALRVRYPDPAEVLLAALGPGPRLWGRGAEHPDALTVRLGLADEPVPAVPVTVDLRDAGVLGLAGAAPQARAVARALVAQVAASHGPSALELVLLTSGEDLADEWAWLRWLPQCRPAQGQDCRLLLGLDPEQQQRRVAELTARVGGTAPRRPTVVVVDESSGRPVRGELTRLYERGAAAGVFVVQVTAEPERLSPTCGARAVLTGEVAAHLDVTLPDGTVVPEVVADGVSTTWAERFARALAPLREAEGPRPRSALPDSARLLDALDLALATPAKISARWAELPTTGGAATAVLGTAADGRCAVDLAQDGPHLLVGGAPGAGKTELLRSVAASLAAADRPDRLALVLIDGSGDGLWICTDLPHVCTYLGSTDPVRMRELAQALTAELNRREQVLGGRDFAAWQAERLLARSRDGAPAGGADGTGGPARTAGPRRPRPDPAPAAAREEPALPRLVVVVDDFDALVAPALGSPGRQSTGSVVRALDAVARRGARLGVHLVAATGRPERTSGGEVDEQAGLRIALRTDDPASSRLLVHVEDAAGVDESVPGRGYLRRPDGSVTPFQTGRVSGRIPRTATLRPTVVPLDWLRMGDPPTRRPVRELGNGPTDLALLASALQRAAESADALVPSPLV</sequence>
<dbReference type="PANTHER" id="PTHR22683">
    <property type="entry name" value="SPORULATION PROTEIN RELATED"/>
    <property type="match status" value="1"/>
</dbReference>
<feature type="compositionally biased region" description="Gly residues" evidence="5">
    <location>
        <begin position="683"/>
        <end position="692"/>
    </location>
</feature>
<evidence type="ECO:0000259" key="7">
    <source>
        <dbReference type="PROSITE" id="PS50901"/>
    </source>
</evidence>
<feature type="domain" description="FtsK" evidence="7">
    <location>
        <begin position="566"/>
        <end position="798"/>
    </location>
</feature>
<dbReference type="CDD" id="cd00060">
    <property type="entry name" value="FHA"/>
    <property type="match status" value="1"/>
</dbReference>
<dbReference type="Gene3D" id="3.40.50.300">
    <property type="entry name" value="P-loop containing nucleotide triphosphate hydrolases"/>
    <property type="match status" value="2"/>
</dbReference>
<evidence type="ECO:0008006" key="10">
    <source>
        <dbReference type="Google" id="ProtNLM"/>
    </source>
</evidence>
<dbReference type="PROSITE" id="PS50901">
    <property type="entry name" value="FTSK"/>
    <property type="match status" value="1"/>
</dbReference>
<keyword evidence="3 4" id="KW-0067">ATP-binding</keyword>
<evidence type="ECO:0000256" key="3">
    <source>
        <dbReference type="ARBA" id="ARBA00022840"/>
    </source>
</evidence>
<dbReference type="Gene3D" id="2.60.200.20">
    <property type="match status" value="1"/>
</dbReference>
<evidence type="ECO:0000256" key="1">
    <source>
        <dbReference type="ARBA" id="ARBA00022553"/>
    </source>
</evidence>
<dbReference type="Pfam" id="PF00498">
    <property type="entry name" value="FHA"/>
    <property type="match status" value="1"/>
</dbReference>
<dbReference type="InterPro" id="IPR027417">
    <property type="entry name" value="P-loop_NTPase"/>
</dbReference>
<feature type="region of interest" description="Disordered" evidence="5">
    <location>
        <begin position="678"/>
        <end position="714"/>
    </location>
</feature>
<dbReference type="Pfam" id="PF01580">
    <property type="entry name" value="FtsK_SpoIIIE"/>
    <property type="match status" value="1"/>
</dbReference>
<keyword evidence="1" id="KW-0597">Phosphoprotein</keyword>
<comment type="caution">
    <text evidence="8">The sequence shown here is derived from an EMBL/GenBank/DDBJ whole genome shotgun (WGS) entry which is preliminary data.</text>
</comment>
<dbReference type="InterPro" id="IPR000253">
    <property type="entry name" value="FHA_dom"/>
</dbReference>
<dbReference type="Proteomes" id="UP000050867">
    <property type="component" value="Unassembled WGS sequence"/>
</dbReference>
<dbReference type="SUPFAM" id="SSF49879">
    <property type="entry name" value="SMAD/FHA domain"/>
    <property type="match status" value="1"/>
</dbReference>
<dbReference type="SUPFAM" id="SSF52540">
    <property type="entry name" value="P-loop containing nucleoside triphosphate hydrolases"/>
    <property type="match status" value="1"/>
</dbReference>
<dbReference type="AlphaFoldDB" id="A0A0T6LNX8"/>
<reference evidence="8 9" key="1">
    <citation type="submission" date="2015-10" db="EMBL/GenBank/DDBJ databases">
        <title>Draft genome sequence of pyrrolomycin-producing Streptomyces vitaminophilus.</title>
        <authorList>
            <person name="Graham D.E."/>
            <person name="Mahan K.M."/>
            <person name="Klingeman D.M."/>
            <person name="Hettich R.L."/>
            <person name="Parry R.J."/>
        </authorList>
    </citation>
    <scope>NUCLEOTIDE SEQUENCE [LARGE SCALE GENOMIC DNA]</scope>
    <source>
        <strain evidence="8 9">ATCC 31673</strain>
    </source>
</reference>
<evidence type="ECO:0000313" key="9">
    <source>
        <dbReference type="Proteomes" id="UP000050867"/>
    </source>
</evidence>
<proteinExistence type="predicted"/>
<dbReference type="InterPro" id="IPR003593">
    <property type="entry name" value="AAA+_ATPase"/>
</dbReference>
<dbReference type="eggNOG" id="COG1716">
    <property type="taxonomic scope" value="Bacteria"/>
</dbReference>
<dbReference type="PROSITE" id="PS50006">
    <property type="entry name" value="FHA_DOMAIN"/>
    <property type="match status" value="1"/>
</dbReference>
<feature type="region of interest" description="Disordered" evidence="5">
    <location>
        <begin position="191"/>
        <end position="210"/>
    </location>
</feature>
<dbReference type="InterPro" id="IPR008984">
    <property type="entry name" value="SMAD_FHA_dom_sf"/>
</dbReference>
<evidence type="ECO:0000256" key="2">
    <source>
        <dbReference type="ARBA" id="ARBA00022741"/>
    </source>
</evidence>
<organism evidence="8 9">
    <name type="scientific">Wenjunlia vitaminophila</name>
    <name type="common">Streptomyces vitaminophilus</name>
    <dbReference type="NCBI Taxonomy" id="76728"/>
    <lineage>
        <taxon>Bacteria</taxon>
        <taxon>Bacillati</taxon>
        <taxon>Actinomycetota</taxon>
        <taxon>Actinomycetes</taxon>
        <taxon>Kitasatosporales</taxon>
        <taxon>Streptomycetaceae</taxon>
        <taxon>Wenjunlia</taxon>
    </lineage>
</organism>
<feature type="domain" description="FHA" evidence="6">
    <location>
        <begin position="116"/>
        <end position="165"/>
    </location>
</feature>
<gene>
    <name evidence="8" type="ORF">AQ490_04580</name>
</gene>
<dbReference type="EMBL" id="LLZU01000035">
    <property type="protein sequence ID" value="KRV47672.1"/>
    <property type="molecule type" value="Genomic_DNA"/>
</dbReference>
<dbReference type="OrthoDB" id="9807790at2"/>